<dbReference type="PROSITE" id="PS50001">
    <property type="entry name" value="SH2"/>
    <property type="match status" value="1"/>
</dbReference>
<dbReference type="InterPro" id="IPR051228">
    <property type="entry name" value="NADPH_Oxidase/PX-Domain"/>
</dbReference>
<sequence>MENLEQYRVIADYNRADNHQVDLTAGQLVHVIEKHDTGWWMIVTDEEQGYAPAAYLESIDKTYDSLEPEVSSNEEYEAMESYIPQSEDEVGISMGEKVTIVHKSMDGWWKISKKGRTGYCPATIIRRVSQQTNESSPSAESITYESEKSIYEGLNIHKKPPPRRNTIKRSDDIYIVPRPLLAGKVAGTNIDMSDTPAYYKVPRPSHSSTSGSDEDRHGVCSNRPFSPNHYEMGPVDSDIYENTDFDHPFDPSEGIVHHTIYQNTSFDGTPLLDEPKKLPPLKKFGSPQLKKSPNRPPPPPNKPTANKKPDSPVNLDLDNEYINPEEFAIKDETRAPSPPKKVPFKSQDSTGSTGRVKYVSIMPMPEPPKGEEGESKSDSIKSRNKLAMTKSLGFLDSARASTSPENDDEYVEMDPVYAAVAPDEQHSEGNDTTTAGRLTPVQQKKKRPPLPVPYVKQQQQQQASEQAVEVPRGNILKRTKSLEDLLAKSESSPLAPKKPLIPLAGKGSPSNGYDHIKPLPNPKPSSSPAHKKPEPAKKKPYPKFKLGGGGSDSKPEPVISAPVLVDSTKDIQTPPPPSCPPPSASKNSRSYTAIEDYTSQADGCLSFSAGERCLLIKQSSGGWWYVNINGKEGWTPGEFWEEEKRAMTVASAQPPQLPPQKLPPTKPRSGTTAAILSDTPSPPLLHQHSLDIPRTNSNSDGSPKLSKGRGLPPPPKPRPLNSSPPNSRKLEHHGSAAEMKFSSPPPPPPPRRAASQANGLGDYGHLSDVTTATPIEEFSWYVGGMEREKAEQFLIENGKQREFLVRERINKKGYYALSIRHHYSVKHFNIDPKPDGSYSMGVMQFSSIEEIVKHYQHNSLFVHEGQSVTLGQPVRRKSSKFAQH</sequence>
<reference evidence="8" key="2">
    <citation type="submission" date="2017-05" db="UniProtKB">
        <authorList>
            <consortium name="EnsemblMetazoa"/>
        </authorList>
    </citation>
    <scope>IDENTIFICATION</scope>
</reference>
<dbReference type="Gene3D" id="3.30.505.10">
    <property type="entry name" value="SH2 domain"/>
    <property type="match status" value="1"/>
</dbReference>
<feature type="domain" description="SH3" evidence="7">
    <location>
        <begin position="71"/>
        <end position="130"/>
    </location>
</feature>
<feature type="compositionally biased region" description="Low complexity" evidence="5">
    <location>
        <begin position="493"/>
        <end position="507"/>
    </location>
</feature>
<feature type="compositionally biased region" description="Pro residues" evidence="5">
    <location>
        <begin position="573"/>
        <end position="583"/>
    </location>
</feature>
<keyword evidence="2" id="KW-0677">Repeat</keyword>
<evidence type="ECO:0000256" key="4">
    <source>
        <dbReference type="PROSITE-ProRule" id="PRU00192"/>
    </source>
</evidence>
<dbReference type="Proteomes" id="UP000007879">
    <property type="component" value="Unassembled WGS sequence"/>
</dbReference>
<feature type="domain" description="SH3" evidence="7">
    <location>
        <begin position="586"/>
        <end position="645"/>
    </location>
</feature>
<feature type="compositionally biased region" description="Low complexity" evidence="5">
    <location>
        <begin position="281"/>
        <end position="291"/>
    </location>
</feature>
<dbReference type="OrthoDB" id="10255964at2759"/>
<dbReference type="Gene3D" id="2.30.30.40">
    <property type="entry name" value="SH3 Domains"/>
    <property type="match status" value="3"/>
</dbReference>
<dbReference type="SMART" id="SM00252">
    <property type="entry name" value="SH2"/>
    <property type="match status" value="1"/>
</dbReference>
<dbReference type="STRING" id="400682.A0A1X7UJT6"/>
<protein>
    <submittedName>
        <fullName evidence="8">Uncharacterized protein</fullName>
    </submittedName>
</protein>
<feature type="region of interest" description="Disordered" evidence="5">
    <location>
        <begin position="645"/>
        <end position="768"/>
    </location>
</feature>
<dbReference type="PROSITE" id="PS50002">
    <property type="entry name" value="SH3"/>
    <property type="match status" value="3"/>
</dbReference>
<dbReference type="AlphaFoldDB" id="A0A1X7UJT6"/>
<name>A0A1X7UJT6_AMPQE</name>
<dbReference type="SMART" id="SM00326">
    <property type="entry name" value="SH3"/>
    <property type="match status" value="3"/>
</dbReference>
<dbReference type="Pfam" id="PF07653">
    <property type="entry name" value="SH3_2"/>
    <property type="match status" value="1"/>
</dbReference>
<feature type="domain" description="SH3" evidence="7">
    <location>
        <begin position="2"/>
        <end position="61"/>
    </location>
</feature>
<dbReference type="Pfam" id="PF00017">
    <property type="entry name" value="SH2"/>
    <property type="match status" value="1"/>
</dbReference>
<feature type="domain" description="SH2" evidence="6">
    <location>
        <begin position="780"/>
        <end position="874"/>
    </location>
</feature>
<dbReference type="Pfam" id="PF14604">
    <property type="entry name" value="SH3_9"/>
    <property type="match status" value="1"/>
</dbReference>
<dbReference type="eggNOG" id="KOG4226">
    <property type="taxonomic scope" value="Eukaryota"/>
</dbReference>
<evidence type="ECO:0000313" key="9">
    <source>
        <dbReference type="Proteomes" id="UP000007879"/>
    </source>
</evidence>
<dbReference type="InterPro" id="IPR000980">
    <property type="entry name" value="SH2"/>
</dbReference>
<dbReference type="KEGG" id="aqu:100639492"/>
<dbReference type="InParanoid" id="A0A1X7UJT6"/>
<evidence type="ECO:0000256" key="1">
    <source>
        <dbReference type="ARBA" id="ARBA00022443"/>
    </source>
</evidence>
<dbReference type="PANTHER" id="PTHR15706:SF2">
    <property type="entry name" value="SH3 AND PX DOMAIN-CONTAINING PROTEIN 2A"/>
    <property type="match status" value="1"/>
</dbReference>
<feature type="compositionally biased region" description="Pro residues" evidence="5">
    <location>
        <begin position="655"/>
        <end position="666"/>
    </location>
</feature>
<keyword evidence="9" id="KW-1185">Reference proteome</keyword>
<feature type="compositionally biased region" description="Basic and acidic residues" evidence="5">
    <location>
        <begin position="368"/>
        <end position="381"/>
    </location>
</feature>
<dbReference type="InterPro" id="IPR036028">
    <property type="entry name" value="SH3-like_dom_sf"/>
</dbReference>
<evidence type="ECO:0000256" key="3">
    <source>
        <dbReference type="PROSITE-ProRule" id="PRU00191"/>
    </source>
</evidence>
<organism evidence="8">
    <name type="scientific">Amphimedon queenslandica</name>
    <name type="common">Sponge</name>
    <dbReference type="NCBI Taxonomy" id="400682"/>
    <lineage>
        <taxon>Eukaryota</taxon>
        <taxon>Metazoa</taxon>
        <taxon>Porifera</taxon>
        <taxon>Demospongiae</taxon>
        <taxon>Heteroscleromorpha</taxon>
        <taxon>Haplosclerida</taxon>
        <taxon>Niphatidae</taxon>
        <taxon>Amphimedon</taxon>
    </lineage>
</organism>
<dbReference type="CDD" id="cd11856">
    <property type="entry name" value="SH3_p47phox_like"/>
    <property type="match status" value="2"/>
</dbReference>
<dbReference type="SUPFAM" id="SSF55550">
    <property type="entry name" value="SH2 domain"/>
    <property type="match status" value="1"/>
</dbReference>
<dbReference type="Pfam" id="PF00018">
    <property type="entry name" value="SH3_1"/>
    <property type="match status" value="1"/>
</dbReference>
<dbReference type="PANTHER" id="PTHR15706">
    <property type="entry name" value="SH3 MULTIPLE DOMAIN"/>
    <property type="match status" value="1"/>
</dbReference>
<evidence type="ECO:0000256" key="2">
    <source>
        <dbReference type="ARBA" id="ARBA00022737"/>
    </source>
</evidence>
<keyword evidence="3" id="KW-0727">SH2 domain</keyword>
<feature type="region of interest" description="Disordered" evidence="5">
    <location>
        <begin position="267"/>
        <end position="591"/>
    </location>
</feature>
<dbReference type="GO" id="GO:0005737">
    <property type="term" value="C:cytoplasm"/>
    <property type="evidence" value="ECO:0007669"/>
    <property type="project" value="TreeGrafter"/>
</dbReference>
<gene>
    <name evidence="8" type="primary">100639492</name>
</gene>
<feature type="compositionally biased region" description="Polar residues" evidence="5">
    <location>
        <begin position="430"/>
        <end position="442"/>
    </location>
</feature>
<keyword evidence="1 4" id="KW-0728">SH3 domain</keyword>
<dbReference type="EnsemblMetazoa" id="XM_019998210.1">
    <property type="protein sequence ID" value="XP_019853769.1"/>
    <property type="gene ID" value="LOC100639492"/>
</dbReference>
<reference evidence="9" key="1">
    <citation type="journal article" date="2010" name="Nature">
        <title>The Amphimedon queenslandica genome and the evolution of animal complexity.</title>
        <authorList>
            <person name="Srivastava M."/>
            <person name="Simakov O."/>
            <person name="Chapman J."/>
            <person name="Fahey B."/>
            <person name="Gauthier M.E."/>
            <person name="Mitros T."/>
            <person name="Richards G.S."/>
            <person name="Conaco C."/>
            <person name="Dacre M."/>
            <person name="Hellsten U."/>
            <person name="Larroux C."/>
            <person name="Putnam N.H."/>
            <person name="Stanke M."/>
            <person name="Adamska M."/>
            <person name="Darling A."/>
            <person name="Degnan S.M."/>
            <person name="Oakley T.H."/>
            <person name="Plachetzki D.C."/>
            <person name="Zhai Y."/>
            <person name="Adamski M."/>
            <person name="Calcino A."/>
            <person name="Cummins S.F."/>
            <person name="Goodstein D.M."/>
            <person name="Harris C."/>
            <person name="Jackson D.J."/>
            <person name="Leys S.P."/>
            <person name="Shu S."/>
            <person name="Woodcroft B.J."/>
            <person name="Vervoort M."/>
            <person name="Kosik K.S."/>
            <person name="Manning G."/>
            <person name="Degnan B.M."/>
            <person name="Rokhsar D.S."/>
        </authorList>
    </citation>
    <scope>NUCLEOTIDE SEQUENCE [LARGE SCALE GENOMIC DNA]</scope>
</reference>
<evidence type="ECO:0000259" key="6">
    <source>
        <dbReference type="PROSITE" id="PS50001"/>
    </source>
</evidence>
<dbReference type="SUPFAM" id="SSF50044">
    <property type="entry name" value="SH3-domain"/>
    <property type="match status" value="3"/>
</dbReference>
<evidence type="ECO:0000259" key="7">
    <source>
        <dbReference type="PROSITE" id="PS50002"/>
    </source>
</evidence>
<proteinExistence type="predicted"/>
<feature type="region of interest" description="Disordered" evidence="5">
    <location>
        <begin position="193"/>
        <end position="251"/>
    </location>
</feature>
<dbReference type="PRINTS" id="PR00401">
    <property type="entry name" value="SH2DOMAIN"/>
</dbReference>
<accession>A0A1X7UJT6</accession>
<evidence type="ECO:0000256" key="5">
    <source>
        <dbReference type="SAM" id="MobiDB-lite"/>
    </source>
</evidence>
<dbReference type="InterPro" id="IPR001452">
    <property type="entry name" value="SH3_domain"/>
</dbReference>
<dbReference type="InterPro" id="IPR036860">
    <property type="entry name" value="SH2_dom_sf"/>
</dbReference>
<evidence type="ECO:0000313" key="8">
    <source>
        <dbReference type="EnsemblMetazoa" id="Aqu2.1.28013_001"/>
    </source>
</evidence>
<dbReference type="EnsemblMetazoa" id="Aqu2.1.28013_001">
    <property type="protein sequence ID" value="Aqu2.1.28013_001"/>
    <property type="gene ID" value="Aqu2.1.28013"/>
</dbReference>